<protein>
    <recommendedName>
        <fullName evidence="4">DUF2846 domain-containing protein</fullName>
    </recommendedName>
</protein>
<feature type="signal peptide" evidence="1">
    <location>
        <begin position="1"/>
        <end position="25"/>
    </location>
</feature>
<name>A0A6L6YIK5_9BURK</name>
<keyword evidence="1" id="KW-0732">Signal</keyword>
<gene>
    <name evidence="2" type="ORF">E5987_09900</name>
</gene>
<feature type="chain" id="PRO_5026789674" description="DUF2846 domain-containing protein" evidence="1">
    <location>
        <begin position="26"/>
        <end position="178"/>
    </location>
</feature>
<dbReference type="EMBL" id="WSRP01000033">
    <property type="protein sequence ID" value="MVX57506.1"/>
    <property type="molecule type" value="Genomic_DNA"/>
</dbReference>
<reference evidence="2 3" key="1">
    <citation type="submission" date="2019-12" db="EMBL/GenBank/DDBJ databases">
        <title>Microbes associate with the intestines of laboratory mice.</title>
        <authorList>
            <person name="Navarre W."/>
            <person name="Wong E."/>
        </authorList>
    </citation>
    <scope>NUCLEOTIDE SEQUENCE [LARGE SCALE GENOMIC DNA]</scope>
    <source>
        <strain evidence="2 3">NM82_D38</strain>
    </source>
</reference>
<sequence>MNKTSFFIQTVLLCAAALNAGLSFADEAQDKTELTAVANERIFIPTTSARENVPVTFESRYVTGICDMALWIDDKLSVIFLPDETLTLNLEPGKHNLRLTYAPIPANDEDRKKMEEEKGKYCMKEKPQETGFLREIELQAGQPEIFNLRINHGYLFRISKLEDEAQKESARTEEPSKQ</sequence>
<proteinExistence type="predicted"/>
<dbReference type="Proteomes" id="UP000472580">
    <property type="component" value="Unassembled WGS sequence"/>
</dbReference>
<evidence type="ECO:0000313" key="2">
    <source>
        <dbReference type="EMBL" id="MVX57506.1"/>
    </source>
</evidence>
<evidence type="ECO:0000313" key="3">
    <source>
        <dbReference type="Proteomes" id="UP000472580"/>
    </source>
</evidence>
<evidence type="ECO:0000256" key="1">
    <source>
        <dbReference type="SAM" id="SignalP"/>
    </source>
</evidence>
<organism evidence="2 3">
    <name type="scientific">Parasutterella muris</name>
    <dbReference type="NCBI Taxonomy" id="2565572"/>
    <lineage>
        <taxon>Bacteria</taxon>
        <taxon>Pseudomonadati</taxon>
        <taxon>Pseudomonadota</taxon>
        <taxon>Betaproteobacteria</taxon>
        <taxon>Burkholderiales</taxon>
        <taxon>Sutterellaceae</taxon>
        <taxon>Parasutterella</taxon>
    </lineage>
</organism>
<dbReference type="RefSeq" id="WP_160335926.1">
    <property type="nucleotide sequence ID" value="NZ_WSRP01000033.1"/>
</dbReference>
<keyword evidence="3" id="KW-1185">Reference proteome</keyword>
<dbReference type="AlphaFoldDB" id="A0A6L6YIK5"/>
<evidence type="ECO:0008006" key="4">
    <source>
        <dbReference type="Google" id="ProtNLM"/>
    </source>
</evidence>
<accession>A0A6L6YIK5</accession>
<comment type="caution">
    <text evidence="2">The sequence shown here is derived from an EMBL/GenBank/DDBJ whole genome shotgun (WGS) entry which is preliminary data.</text>
</comment>